<keyword evidence="1" id="KW-0238">DNA-binding</keyword>
<dbReference type="PANTHER" id="PTHR30204">
    <property type="entry name" value="REDOX-CYCLING DRUG-SENSING TRANSCRIPTIONAL ACTIVATOR SOXR"/>
    <property type="match status" value="1"/>
</dbReference>
<dbReference type="RefSeq" id="WP_126155714.1">
    <property type="nucleotide sequence ID" value="NZ_UZWE01000050.1"/>
</dbReference>
<dbReference type="SMART" id="SM00422">
    <property type="entry name" value="HTH_MERR"/>
    <property type="match status" value="1"/>
</dbReference>
<dbReference type="PRINTS" id="PR00040">
    <property type="entry name" value="HTHMERR"/>
</dbReference>
<dbReference type="InterPro" id="IPR047057">
    <property type="entry name" value="MerR_fam"/>
</dbReference>
<evidence type="ECO:0000259" key="2">
    <source>
        <dbReference type="PROSITE" id="PS50937"/>
    </source>
</evidence>
<dbReference type="PROSITE" id="PS00552">
    <property type="entry name" value="HTH_MERR_1"/>
    <property type="match status" value="1"/>
</dbReference>
<dbReference type="InterPro" id="IPR009061">
    <property type="entry name" value="DNA-bd_dom_put_sf"/>
</dbReference>
<evidence type="ECO:0000313" key="4">
    <source>
        <dbReference type="Proteomes" id="UP000270743"/>
    </source>
</evidence>
<dbReference type="EMBL" id="UZWE01000050">
    <property type="protein sequence ID" value="VDS10114.1"/>
    <property type="molecule type" value="Genomic_DNA"/>
</dbReference>
<dbReference type="GO" id="GO:0003677">
    <property type="term" value="F:DNA binding"/>
    <property type="evidence" value="ECO:0007669"/>
    <property type="project" value="UniProtKB-KW"/>
</dbReference>
<protein>
    <submittedName>
        <fullName evidence="3">HTH-type transcriptional regulator AdhR</fullName>
    </submittedName>
</protein>
<dbReference type="InterPro" id="IPR000551">
    <property type="entry name" value="MerR-type_HTH_dom"/>
</dbReference>
<dbReference type="Gene3D" id="1.10.1660.10">
    <property type="match status" value="1"/>
</dbReference>
<gene>
    <name evidence="3" type="primary">adhR</name>
    <name evidence="3" type="ORF">PARHAE_03326</name>
</gene>
<proteinExistence type="predicted"/>
<accession>A0A3S4CLW4</accession>
<keyword evidence="4" id="KW-1185">Reference proteome</keyword>
<dbReference type="OrthoDB" id="9802944at2"/>
<dbReference type="PANTHER" id="PTHR30204:SF98">
    <property type="entry name" value="HTH-TYPE TRANSCRIPTIONAL REGULATOR ADHR"/>
    <property type="match status" value="1"/>
</dbReference>
<name>A0A3S4CLW4_9RHOB</name>
<reference evidence="3 4" key="1">
    <citation type="submission" date="2018-12" db="EMBL/GenBank/DDBJ databases">
        <authorList>
            <person name="Criscuolo A."/>
        </authorList>
    </citation>
    <scope>NUCLEOTIDE SEQUENCE [LARGE SCALE GENOMIC DNA]</scope>
    <source>
        <strain evidence="3">ACIP1116241</strain>
    </source>
</reference>
<dbReference type="Pfam" id="PF13411">
    <property type="entry name" value="MerR_1"/>
    <property type="match status" value="1"/>
</dbReference>
<feature type="domain" description="HTH merR-type" evidence="2">
    <location>
        <begin position="1"/>
        <end position="69"/>
    </location>
</feature>
<dbReference type="CDD" id="cd01109">
    <property type="entry name" value="HTH_YyaN"/>
    <property type="match status" value="1"/>
</dbReference>
<dbReference type="SUPFAM" id="SSF46955">
    <property type="entry name" value="Putative DNA-binding domain"/>
    <property type="match status" value="1"/>
</dbReference>
<evidence type="ECO:0000313" key="3">
    <source>
        <dbReference type="EMBL" id="VDS10114.1"/>
    </source>
</evidence>
<dbReference type="Proteomes" id="UP000270743">
    <property type="component" value="Unassembled WGS sequence"/>
</dbReference>
<evidence type="ECO:0000256" key="1">
    <source>
        <dbReference type="ARBA" id="ARBA00023125"/>
    </source>
</evidence>
<dbReference type="GO" id="GO:0003700">
    <property type="term" value="F:DNA-binding transcription factor activity"/>
    <property type="evidence" value="ECO:0007669"/>
    <property type="project" value="InterPro"/>
</dbReference>
<dbReference type="AlphaFoldDB" id="A0A3S4CLW4"/>
<dbReference type="PROSITE" id="PS50937">
    <property type="entry name" value="HTH_MERR_2"/>
    <property type="match status" value="1"/>
</dbReference>
<organism evidence="3 4">
    <name type="scientific">Paracoccus haematequi</name>
    <dbReference type="NCBI Taxonomy" id="2491866"/>
    <lineage>
        <taxon>Bacteria</taxon>
        <taxon>Pseudomonadati</taxon>
        <taxon>Pseudomonadota</taxon>
        <taxon>Alphaproteobacteria</taxon>
        <taxon>Rhodobacterales</taxon>
        <taxon>Paracoccaceae</taxon>
        <taxon>Paracoccus</taxon>
    </lineage>
</organism>
<sequence>MQISDFARQTGLSADTLRYYERIGLMQPPLRDAGGRRVYQARDLDWARFLIRLRQTGMPIAEMQRYARLRAQGDATAAARRDLLVDHRDGLRRRLTDLTECLSLMDQKIATYQAMISSGKDAADDTGQS</sequence>